<name>U1GBG6_ENDPU</name>
<reference evidence="2" key="1">
    <citation type="journal article" date="2014" name="BMC Genomics">
        <title>Genome characteristics reveal the impact of lichenization on lichen-forming fungus Endocarpon pusillum Hedwig (Verrucariales, Ascomycota).</title>
        <authorList>
            <person name="Wang Y.-Y."/>
            <person name="Liu B."/>
            <person name="Zhang X.-Y."/>
            <person name="Zhou Q.-M."/>
            <person name="Zhang T."/>
            <person name="Li H."/>
            <person name="Yu Y.-F."/>
            <person name="Zhang X.-L."/>
            <person name="Hao X.-Y."/>
            <person name="Wang M."/>
            <person name="Wang L."/>
            <person name="Wei J.-C."/>
        </authorList>
    </citation>
    <scope>NUCLEOTIDE SEQUENCE [LARGE SCALE GENOMIC DNA]</scope>
    <source>
        <strain evidence="2">Z07020 / HMAS-L-300199</strain>
    </source>
</reference>
<proteinExistence type="predicted"/>
<dbReference type="GeneID" id="19243231"/>
<keyword evidence="2" id="KW-1185">Reference proteome</keyword>
<dbReference type="HOGENOM" id="CLU_1959569_0_0_1"/>
<protein>
    <submittedName>
        <fullName evidence="1">Uncharacterized protein</fullName>
    </submittedName>
</protein>
<dbReference type="EMBL" id="KE721475">
    <property type="protein sequence ID" value="ERF69031.1"/>
    <property type="molecule type" value="Genomic_DNA"/>
</dbReference>
<dbReference type="Proteomes" id="UP000019373">
    <property type="component" value="Unassembled WGS sequence"/>
</dbReference>
<organism evidence="1 2">
    <name type="scientific">Endocarpon pusillum (strain Z07020 / HMAS-L-300199)</name>
    <name type="common">Lichen-forming fungus</name>
    <dbReference type="NCBI Taxonomy" id="1263415"/>
    <lineage>
        <taxon>Eukaryota</taxon>
        <taxon>Fungi</taxon>
        <taxon>Dikarya</taxon>
        <taxon>Ascomycota</taxon>
        <taxon>Pezizomycotina</taxon>
        <taxon>Eurotiomycetes</taxon>
        <taxon>Chaetothyriomycetidae</taxon>
        <taxon>Verrucariales</taxon>
        <taxon>Verrucariaceae</taxon>
        <taxon>Endocarpon</taxon>
    </lineage>
</organism>
<accession>U1GBG6</accession>
<dbReference type="OrthoDB" id="6365676at2759"/>
<dbReference type="AlphaFoldDB" id="U1GBG6"/>
<gene>
    <name evidence="1" type="ORF">EPUS_08381</name>
</gene>
<sequence>MGPPPRPPRLPQNLEVLVLTRPEGKQDALTSSLLTAMPLKRVLIVNTARGQYHRPIFIDYPERLAEGGSHDNELAIVARIYLTIDEEPLDQSTMLPEELDYGPSIAEARMCQGWTRDKAINGQLWDFA</sequence>
<evidence type="ECO:0000313" key="2">
    <source>
        <dbReference type="Proteomes" id="UP000019373"/>
    </source>
</evidence>
<dbReference type="RefSeq" id="XP_007805304.1">
    <property type="nucleotide sequence ID" value="XM_007807113.1"/>
</dbReference>
<evidence type="ECO:0000313" key="1">
    <source>
        <dbReference type="EMBL" id="ERF69031.1"/>
    </source>
</evidence>